<feature type="transmembrane region" description="Helical" evidence="1">
    <location>
        <begin position="195"/>
        <end position="218"/>
    </location>
</feature>
<dbReference type="PROSITE" id="PS50280">
    <property type="entry name" value="SET"/>
    <property type="match status" value="1"/>
</dbReference>
<dbReference type="InterPro" id="IPR001214">
    <property type="entry name" value="SET_dom"/>
</dbReference>
<comment type="caution">
    <text evidence="3">The sequence shown here is derived from an EMBL/GenBank/DDBJ whole genome shotgun (WGS) entry which is preliminary data.</text>
</comment>
<dbReference type="Gene3D" id="1.10.220.160">
    <property type="match status" value="1"/>
</dbReference>
<accession>A0A8J5TLE4</accession>
<dbReference type="InterPro" id="IPR053010">
    <property type="entry name" value="SET_SmydA-8"/>
</dbReference>
<name>A0A8J5TLE4_HOMAM</name>
<feature type="non-terminal residue" evidence="3">
    <location>
        <position position="775"/>
    </location>
</feature>
<dbReference type="PANTHER" id="PTHR46455">
    <property type="entry name" value="SET AND MYND DOMAIN CONTAINING, ARTHROPOD-SPECIFIC, MEMBER 4, ISOFORM A"/>
    <property type="match status" value="1"/>
</dbReference>
<keyword evidence="1" id="KW-0812">Transmembrane</keyword>
<keyword evidence="1" id="KW-1133">Transmembrane helix</keyword>
<dbReference type="PANTHER" id="PTHR46455:SF3">
    <property type="entry name" value="SET AND MYND DOMAIN CONTAINING, ARTHROPOD-SPECIFIC, MEMBER 9, ISOFORM A-RELATED"/>
    <property type="match status" value="1"/>
</dbReference>
<feature type="domain" description="SET" evidence="2">
    <location>
        <begin position="435"/>
        <end position="702"/>
    </location>
</feature>
<evidence type="ECO:0000256" key="1">
    <source>
        <dbReference type="SAM" id="Phobius"/>
    </source>
</evidence>
<proteinExistence type="predicted"/>
<dbReference type="Proteomes" id="UP000747542">
    <property type="component" value="Unassembled WGS sequence"/>
</dbReference>
<keyword evidence="4" id="KW-1185">Reference proteome</keyword>
<keyword evidence="1" id="KW-0472">Membrane</keyword>
<dbReference type="SUPFAM" id="SSF82199">
    <property type="entry name" value="SET domain"/>
    <property type="match status" value="1"/>
</dbReference>
<evidence type="ECO:0000313" key="3">
    <source>
        <dbReference type="EMBL" id="KAG7174557.1"/>
    </source>
</evidence>
<dbReference type="Gene3D" id="6.10.140.2220">
    <property type="match status" value="1"/>
</dbReference>
<evidence type="ECO:0000259" key="2">
    <source>
        <dbReference type="PROSITE" id="PS50280"/>
    </source>
</evidence>
<dbReference type="GO" id="GO:0008170">
    <property type="term" value="F:N-methyltransferase activity"/>
    <property type="evidence" value="ECO:0007669"/>
    <property type="project" value="UniProtKB-ARBA"/>
</dbReference>
<dbReference type="Gene3D" id="2.170.270.10">
    <property type="entry name" value="SET domain"/>
    <property type="match status" value="1"/>
</dbReference>
<dbReference type="AlphaFoldDB" id="A0A8J5TLE4"/>
<sequence length="775" mass="83741">MEETCGGVRTQQYPSTCGLVGGALGYVSEVDPRSGHDPTHQGSDSRHQTHQQYALVNVKLGGRVRCSGEAHAPIACSVALSYPGAAQGIVTVIVSPGAAQGIVTVIVSPGAAQGIVTVIVSPGAAQGIVTVIVSPGAAQGIVTVIAAQGCQGIVTDDCVPGYPKGLLWSIVTVIVYPRAALGIVTVMCPRGCPRAALGIVTVIVYPRAALGIVTVIVYPRAAKGCSGYSDSDCVPRAAQGIMMTVIVSPRAALEYSDGDYCTQGCSRYSDGDCVPQGCPRAAQGIVTVIVYPGLPKDYPRYSDGDCVPWGCPRYSDSDCVPRAAQGIVTVIVYPRAAQGIVTVIVYPGLPKERKMADLSISTTTGSQNCVEGVRVFEEYSLHLLPHNPAWLTTAPAWVTSLSLPHHTLLANIQKWSQELSWKTHLSEEDRRGVAPPLRVGVNQMYGRHLVAARDMRAGEVVLVEPPLLLALRAKSPPYCSRCYRRAEHFTCPGCGFFLCGVECMTESHQEECAVFRRLGLADPPQDERQKEEELMCERVAAMPSEQRAQAQALLQQARKTALQQRRLDVLRQYMVQPAVRTLLTMNQSDLKRKLILSLQGNSDTGSQRYRINQKRIVDVVINQLQAATDPTLVHQVCSVWDTNGFEVPLGWGTRVHGLYPLASLLTHDCRANTQQWFTADGHLVLRAVDHIPEGSVLTTCYTDPQWATLLRQDHLRVSKQFTCTCTRCLDPTEMGTFMGSPLCQGCGGPLVSSAPLDPKSDWICHSRCPHTATAK</sequence>
<evidence type="ECO:0000313" key="4">
    <source>
        <dbReference type="Proteomes" id="UP000747542"/>
    </source>
</evidence>
<organism evidence="3 4">
    <name type="scientific">Homarus americanus</name>
    <name type="common">American lobster</name>
    <dbReference type="NCBI Taxonomy" id="6706"/>
    <lineage>
        <taxon>Eukaryota</taxon>
        <taxon>Metazoa</taxon>
        <taxon>Ecdysozoa</taxon>
        <taxon>Arthropoda</taxon>
        <taxon>Crustacea</taxon>
        <taxon>Multicrustacea</taxon>
        <taxon>Malacostraca</taxon>
        <taxon>Eumalacostraca</taxon>
        <taxon>Eucarida</taxon>
        <taxon>Decapoda</taxon>
        <taxon>Pleocyemata</taxon>
        <taxon>Astacidea</taxon>
        <taxon>Nephropoidea</taxon>
        <taxon>Nephropidae</taxon>
        <taxon>Homarus</taxon>
    </lineage>
</organism>
<dbReference type="CDD" id="cd20071">
    <property type="entry name" value="SET_SMYD"/>
    <property type="match status" value="1"/>
</dbReference>
<dbReference type="InterPro" id="IPR046341">
    <property type="entry name" value="SET_dom_sf"/>
</dbReference>
<feature type="transmembrane region" description="Helical" evidence="1">
    <location>
        <begin position="166"/>
        <end position="188"/>
    </location>
</feature>
<protein>
    <submittedName>
        <fullName evidence="3">SET domain-containing protein SmydA-8-like 8</fullName>
    </submittedName>
</protein>
<gene>
    <name evidence="3" type="primary">SmydA8-L8</name>
    <name evidence="3" type="ORF">Hamer_G016462</name>
</gene>
<dbReference type="GO" id="GO:0008757">
    <property type="term" value="F:S-adenosylmethionine-dependent methyltransferase activity"/>
    <property type="evidence" value="ECO:0007669"/>
    <property type="project" value="UniProtKB-ARBA"/>
</dbReference>
<dbReference type="EMBL" id="JAHLQT010007588">
    <property type="protein sequence ID" value="KAG7174557.1"/>
    <property type="molecule type" value="Genomic_DNA"/>
</dbReference>
<dbReference type="GO" id="GO:0008276">
    <property type="term" value="F:protein methyltransferase activity"/>
    <property type="evidence" value="ECO:0007669"/>
    <property type="project" value="UniProtKB-ARBA"/>
</dbReference>
<reference evidence="3" key="1">
    <citation type="journal article" date="2021" name="Sci. Adv.">
        <title>The American lobster genome reveals insights on longevity, neural, and immune adaptations.</title>
        <authorList>
            <person name="Polinski J.M."/>
            <person name="Zimin A.V."/>
            <person name="Clark K.F."/>
            <person name="Kohn A.B."/>
            <person name="Sadowski N."/>
            <person name="Timp W."/>
            <person name="Ptitsyn A."/>
            <person name="Khanna P."/>
            <person name="Romanova D.Y."/>
            <person name="Williams P."/>
            <person name="Greenwood S.J."/>
            <person name="Moroz L.L."/>
            <person name="Walt D.R."/>
            <person name="Bodnar A.G."/>
        </authorList>
    </citation>
    <scope>NUCLEOTIDE SEQUENCE</scope>
    <source>
        <strain evidence="3">GMGI-L3</strain>
    </source>
</reference>